<dbReference type="RefSeq" id="WP_073129821.1">
    <property type="nucleotide sequence ID" value="NZ_FQWQ01000001.1"/>
</dbReference>
<feature type="domain" description="DUF6985" evidence="1">
    <location>
        <begin position="15"/>
        <end position="152"/>
    </location>
</feature>
<organism evidence="2 3">
    <name type="scientific">Chryseolinea serpens</name>
    <dbReference type="NCBI Taxonomy" id="947013"/>
    <lineage>
        <taxon>Bacteria</taxon>
        <taxon>Pseudomonadati</taxon>
        <taxon>Bacteroidota</taxon>
        <taxon>Cytophagia</taxon>
        <taxon>Cytophagales</taxon>
        <taxon>Fulvivirgaceae</taxon>
        <taxon>Chryseolinea</taxon>
    </lineage>
</organism>
<proteinExistence type="predicted"/>
<sequence length="155" mass="17970">MEIESKIVGRLKPSEFDADFYTSEPFEIPYFDNIKMKIGFVEAKHGPYLEQADKTLRAFLSLNAVNRIQDSERVYKYYHETLKHGYTKPLTVKTSSEIWNHVSPGEIIIDWNEHGEFYLCVSCGCDWEEEHGLQLVFKDGETLTRASGHDGHYTD</sequence>
<dbReference type="InterPro" id="IPR054254">
    <property type="entry name" value="DUF6985"/>
</dbReference>
<evidence type="ECO:0000313" key="3">
    <source>
        <dbReference type="Proteomes" id="UP000184212"/>
    </source>
</evidence>
<name>A0A1M5JJ82_9BACT</name>
<dbReference type="STRING" id="947013.SAMN04488109_0095"/>
<accession>A0A1M5JJ82</accession>
<reference evidence="2 3" key="1">
    <citation type="submission" date="2016-11" db="EMBL/GenBank/DDBJ databases">
        <authorList>
            <person name="Jaros S."/>
            <person name="Januszkiewicz K."/>
            <person name="Wedrychowicz H."/>
        </authorList>
    </citation>
    <scope>NUCLEOTIDE SEQUENCE [LARGE SCALE GENOMIC DNA]</scope>
    <source>
        <strain evidence="2 3">DSM 24574</strain>
    </source>
</reference>
<gene>
    <name evidence="2" type="ORF">SAMN04488109_0095</name>
</gene>
<dbReference type="OrthoDB" id="6028394at2"/>
<dbReference type="AlphaFoldDB" id="A0A1M5JJ82"/>
<evidence type="ECO:0000259" key="1">
    <source>
        <dbReference type="Pfam" id="PF22481"/>
    </source>
</evidence>
<protein>
    <recommendedName>
        <fullName evidence="1">DUF6985 domain-containing protein</fullName>
    </recommendedName>
</protein>
<keyword evidence="3" id="KW-1185">Reference proteome</keyword>
<evidence type="ECO:0000313" key="2">
    <source>
        <dbReference type="EMBL" id="SHG40591.1"/>
    </source>
</evidence>
<dbReference type="Pfam" id="PF22481">
    <property type="entry name" value="DUF6985"/>
    <property type="match status" value="1"/>
</dbReference>
<dbReference type="Proteomes" id="UP000184212">
    <property type="component" value="Unassembled WGS sequence"/>
</dbReference>
<dbReference type="EMBL" id="FQWQ01000001">
    <property type="protein sequence ID" value="SHG40591.1"/>
    <property type="molecule type" value="Genomic_DNA"/>
</dbReference>